<dbReference type="InterPro" id="IPR036259">
    <property type="entry name" value="MFS_trans_sf"/>
</dbReference>
<feature type="transmembrane region" description="Helical" evidence="3">
    <location>
        <begin position="65"/>
        <end position="86"/>
    </location>
</feature>
<name>A0A139A461_GONPJ</name>
<dbReference type="SUPFAM" id="SSF103473">
    <property type="entry name" value="MFS general substrate transporter"/>
    <property type="match status" value="1"/>
</dbReference>
<keyword evidence="3" id="KW-0812">Transmembrane</keyword>
<evidence type="ECO:0000256" key="1">
    <source>
        <dbReference type="ARBA" id="ARBA00004429"/>
    </source>
</evidence>
<feature type="transmembrane region" description="Helical" evidence="3">
    <location>
        <begin position="93"/>
        <end position="113"/>
    </location>
</feature>
<keyword evidence="5" id="KW-1185">Reference proteome</keyword>
<proteinExistence type="predicted"/>
<organism evidence="4 5">
    <name type="scientific">Gonapodya prolifera (strain JEL478)</name>
    <name type="common">Monoblepharis prolifera</name>
    <dbReference type="NCBI Taxonomy" id="1344416"/>
    <lineage>
        <taxon>Eukaryota</taxon>
        <taxon>Fungi</taxon>
        <taxon>Fungi incertae sedis</taxon>
        <taxon>Chytridiomycota</taxon>
        <taxon>Chytridiomycota incertae sedis</taxon>
        <taxon>Monoblepharidomycetes</taxon>
        <taxon>Monoblepharidales</taxon>
        <taxon>Gonapodyaceae</taxon>
        <taxon>Gonapodya</taxon>
    </lineage>
</organism>
<dbReference type="Proteomes" id="UP000070544">
    <property type="component" value="Unassembled WGS sequence"/>
</dbReference>
<reference evidence="4 5" key="1">
    <citation type="journal article" date="2015" name="Genome Biol. Evol.">
        <title>Phylogenomic analyses indicate that early fungi evolved digesting cell walls of algal ancestors of land plants.</title>
        <authorList>
            <person name="Chang Y."/>
            <person name="Wang S."/>
            <person name="Sekimoto S."/>
            <person name="Aerts A.L."/>
            <person name="Choi C."/>
            <person name="Clum A."/>
            <person name="LaButti K.M."/>
            <person name="Lindquist E.A."/>
            <person name="Yee Ngan C."/>
            <person name="Ohm R.A."/>
            <person name="Salamov A.A."/>
            <person name="Grigoriev I.V."/>
            <person name="Spatafora J.W."/>
            <person name="Berbee M.L."/>
        </authorList>
    </citation>
    <scope>NUCLEOTIDE SEQUENCE [LARGE SCALE GENOMIC DNA]</scope>
    <source>
        <strain evidence="4 5">JEL478</strain>
    </source>
</reference>
<keyword evidence="2" id="KW-1003">Cell membrane</keyword>
<dbReference type="STRING" id="1344416.A0A139A461"/>
<evidence type="ECO:0000313" key="4">
    <source>
        <dbReference type="EMBL" id="KXS11378.1"/>
    </source>
</evidence>
<protein>
    <submittedName>
        <fullName evidence="4">MFS general substrate transporter</fullName>
    </submittedName>
</protein>
<feature type="transmembrane region" description="Helical" evidence="3">
    <location>
        <begin position="341"/>
        <end position="364"/>
    </location>
</feature>
<dbReference type="GO" id="GO:0022857">
    <property type="term" value="F:transmembrane transporter activity"/>
    <property type="evidence" value="ECO:0007669"/>
    <property type="project" value="InterPro"/>
</dbReference>
<dbReference type="InterPro" id="IPR050375">
    <property type="entry name" value="MFS_TsgA-like"/>
</dbReference>
<dbReference type="Gene3D" id="1.20.1250.20">
    <property type="entry name" value="MFS general substrate transporter like domains"/>
    <property type="match status" value="2"/>
</dbReference>
<comment type="subcellular location">
    <subcellularLocation>
        <location evidence="1">Cell inner membrane</location>
        <topology evidence="1">Multi-pass membrane protein</topology>
    </subcellularLocation>
</comment>
<dbReference type="AlphaFoldDB" id="A0A139A461"/>
<evidence type="ECO:0000313" key="5">
    <source>
        <dbReference type="Proteomes" id="UP000070544"/>
    </source>
</evidence>
<dbReference type="Pfam" id="PF07690">
    <property type="entry name" value="MFS_1"/>
    <property type="match status" value="1"/>
</dbReference>
<sequence>MAGGAIATGGGGNPFKNGFITRRFLWAYILVTSLFFLWGFAYGLLDVLNKHFQNVLGISKIQSTGLQVAYFGVGYFLYSPIAGEVLRRKGYKVAIIMGLSLYSIGAIFFWPVAKFSVGSSNPGGVFGGFVVCTAVIACGLATLEVAANSYVSVMPPIKLANFRLQFSQSFNGVASFSGPLIASKYFFSESNNDNLDNVQWVYLAVSLMGILVATLFFFSDIPEVSEDSLQADADEKDAGHESRASRPFWQQYRAIGGFVAQFLYVGAQVTIGTFFLNYAAENANIADSEGSQLLSYGLITFTVGRFIGTAVLAVVSAPVVLFIYSVAAAVLAVLIGSTQGMAGVVCLILIMFFESIMYPVIFVLGTSNLGRHTRRAAALLVMGVSGGAVFPPIQAAIAEHHTTRVSYFLVVPCFAYIALWAVYVWNEDGRRFLALKSDEAESPELKPIAENKVEV</sequence>
<dbReference type="GO" id="GO:0005886">
    <property type="term" value="C:plasma membrane"/>
    <property type="evidence" value="ECO:0007669"/>
    <property type="project" value="UniProtKB-SubCell"/>
</dbReference>
<dbReference type="OrthoDB" id="2138606at2759"/>
<dbReference type="PANTHER" id="PTHR43702:SF3">
    <property type="entry name" value="PROTEIN TSGA"/>
    <property type="match status" value="1"/>
</dbReference>
<feature type="transmembrane region" description="Helical" evidence="3">
    <location>
        <begin position="125"/>
        <end position="147"/>
    </location>
</feature>
<feature type="transmembrane region" description="Helical" evidence="3">
    <location>
        <begin position="310"/>
        <end position="335"/>
    </location>
</feature>
<feature type="transmembrane region" description="Helical" evidence="3">
    <location>
        <begin position="405"/>
        <end position="426"/>
    </location>
</feature>
<feature type="transmembrane region" description="Helical" evidence="3">
    <location>
        <begin position="199"/>
        <end position="218"/>
    </location>
</feature>
<dbReference type="InterPro" id="IPR011701">
    <property type="entry name" value="MFS"/>
</dbReference>
<dbReference type="EMBL" id="KQ965803">
    <property type="protein sequence ID" value="KXS11378.1"/>
    <property type="molecule type" value="Genomic_DNA"/>
</dbReference>
<dbReference type="PANTHER" id="PTHR43702">
    <property type="entry name" value="L-FUCOSE-PROTON SYMPORTER"/>
    <property type="match status" value="1"/>
</dbReference>
<keyword evidence="3" id="KW-0472">Membrane</keyword>
<accession>A0A139A461</accession>
<evidence type="ECO:0000256" key="3">
    <source>
        <dbReference type="SAM" id="Phobius"/>
    </source>
</evidence>
<feature type="transmembrane region" description="Helical" evidence="3">
    <location>
        <begin position="376"/>
        <end position="393"/>
    </location>
</feature>
<gene>
    <name evidence="4" type="ORF">M427DRAFT_72994</name>
</gene>
<keyword evidence="3" id="KW-1133">Transmembrane helix</keyword>
<feature type="transmembrane region" description="Helical" evidence="3">
    <location>
        <begin position="25"/>
        <end position="45"/>
    </location>
</feature>
<dbReference type="OMA" id="TWGFAYG"/>
<evidence type="ECO:0000256" key="2">
    <source>
        <dbReference type="ARBA" id="ARBA00022475"/>
    </source>
</evidence>